<evidence type="ECO:0000313" key="3">
    <source>
        <dbReference type="Proteomes" id="UP000048965"/>
    </source>
</evidence>
<dbReference type="Proteomes" id="UP000048965">
    <property type="component" value="Unassembled WGS sequence"/>
</dbReference>
<dbReference type="AlphaFoldDB" id="A0A0P4RHM1"/>
<evidence type="ECO:0000313" key="2">
    <source>
        <dbReference type="EMBL" id="GAO12428.1"/>
    </source>
</evidence>
<feature type="region of interest" description="Disordered" evidence="1">
    <location>
        <begin position="51"/>
        <end position="88"/>
    </location>
</feature>
<keyword evidence="3" id="KW-1185">Reference proteome</keyword>
<dbReference type="EMBL" id="BBNO01000010">
    <property type="protein sequence ID" value="GAO12428.1"/>
    <property type="molecule type" value="Genomic_DNA"/>
</dbReference>
<evidence type="ECO:0000256" key="1">
    <source>
        <dbReference type="SAM" id="MobiDB-lite"/>
    </source>
</evidence>
<comment type="caution">
    <text evidence="2">The sequence shown here is derived from an EMBL/GenBank/DDBJ whole genome shotgun (WGS) entry which is preliminary data.</text>
</comment>
<name>A0A0P4RHM1_9ACTN</name>
<accession>A0A0P4RHM1</accession>
<reference evidence="3" key="1">
    <citation type="submission" date="2014-09" db="EMBL/GenBank/DDBJ databases">
        <title>Whole genome shotgun sequence of Streptomyces sp. NBRC 110027.</title>
        <authorList>
            <person name="Komaki H."/>
            <person name="Ichikawa N."/>
            <person name="Katano-Makiyama Y."/>
            <person name="Hosoyama A."/>
            <person name="Hashimoto M."/>
            <person name="Uohara A."/>
            <person name="Kitahashi Y."/>
            <person name="Ohji S."/>
            <person name="Kimura A."/>
            <person name="Yamazoe A."/>
            <person name="Igarashi Y."/>
            <person name="Fujita N."/>
        </authorList>
    </citation>
    <scope>NUCLEOTIDE SEQUENCE [LARGE SCALE GENOMIC DNA]</scope>
    <source>
        <strain evidence="3">NBRC 110027</strain>
    </source>
</reference>
<proteinExistence type="predicted"/>
<sequence>MTHTKLVLPEDRIPTQMHTLDHDSVPPRGCYVVSSNLSKFLDAPDLGSVGGVESHADQGDGVHSPVELPVSAAVEPMPVGKPGRSGDR</sequence>
<organism evidence="2 3">
    <name type="scientific">Streptomyces lydicamycinicus</name>
    <dbReference type="NCBI Taxonomy" id="1546107"/>
    <lineage>
        <taxon>Bacteria</taxon>
        <taxon>Bacillati</taxon>
        <taxon>Actinomycetota</taxon>
        <taxon>Actinomycetes</taxon>
        <taxon>Kitasatosporales</taxon>
        <taxon>Streptomycetaceae</taxon>
        <taxon>Streptomyces</taxon>
    </lineage>
</organism>
<gene>
    <name evidence="2" type="ORF">TPA0598_10_03980</name>
</gene>
<reference evidence="2 3" key="2">
    <citation type="journal article" date="2015" name="Stand. Genomic Sci.">
        <title>Draft genome sequence of marine-derived Streptomyces sp. TP-A0598, a producer of anti-MRSA antibiotic lydicamycins.</title>
        <authorList>
            <person name="Komaki H."/>
            <person name="Ichikawa N."/>
            <person name="Hosoyama A."/>
            <person name="Fujita N."/>
            <person name="Igarashi Y."/>
        </authorList>
    </citation>
    <scope>NUCLEOTIDE SEQUENCE [LARGE SCALE GENOMIC DNA]</scope>
    <source>
        <strain evidence="2 3">NBRC 110027</strain>
    </source>
</reference>
<protein>
    <submittedName>
        <fullName evidence="2">Uncharacterized protein</fullName>
    </submittedName>
</protein>